<gene>
    <name evidence="2" type="ORF">MPLDJ20_90186</name>
</gene>
<feature type="compositionally biased region" description="Basic and acidic residues" evidence="1">
    <location>
        <begin position="71"/>
        <end position="85"/>
    </location>
</feature>
<dbReference type="Proteomes" id="UP000046373">
    <property type="component" value="Unassembled WGS sequence"/>
</dbReference>
<feature type="compositionally biased region" description="Basic residues" evidence="1">
    <location>
        <begin position="52"/>
        <end position="70"/>
    </location>
</feature>
<organism evidence="2 3">
    <name type="scientific">Mesorhizobium plurifarium</name>
    <dbReference type="NCBI Taxonomy" id="69974"/>
    <lineage>
        <taxon>Bacteria</taxon>
        <taxon>Pseudomonadati</taxon>
        <taxon>Pseudomonadota</taxon>
        <taxon>Alphaproteobacteria</taxon>
        <taxon>Hyphomicrobiales</taxon>
        <taxon>Phyllobacteriaceae</taxon>
        <taxon>Mesorhizobium</taxon>
    </lineage>
</organism>
<dbReference type="EMBL" id="CCNB01000046">
    <property type="protein sequence ID" value="CDX46757.1"/>
    <property type="molecule type" value="Genomic_DNA"/>
</dbReference>
<evidence type="ECO:0000256" key="1">
    <source>
        <dbReference type="SAM" id="MobiDB-lite"/>
    </source>
</evidence>
<feature type="region of interest" description="Disordered" evidence="1">
    <location>
        <begin position="29"/>
        <end position="85"/>
    </location>
</feature>
<protein>
    <submittedName>
        <fullName evidence="2">Uncharacterized protein</fullName>
    </submittedName>
</protein>
<proteinExistence type="predicted"/>
<reference evidence="2 3" key="1">
    <citation type="submission" date="2014-08" db="EMBL/GenBank/DDBJ databases">
        <authorList>
            <person name="Moulin Lionel"/>
        </authorList>
    </citation>
    <scope>NUCLEOTIDE SEQUENCE [LARGE SCALE GENOMIC DNA]</scope>
</reference>
<evidence type="ECO:0000313" key="3">
    <source>
        <dbReference type="Proteomes" id="UP000046373"/>
    </source>
</evidence>
<evidence type="ECO:0000313" key="2">
    <source>
        <dbReference type="EMBL" id="CDX46757.1"/>
    </source>
</evidence>
<sequence length="85" mass="9403">MRAGNRTAPVQAGVLVWREEVSDDTISYGDDVGGGGYDHWSRVGERGGAMRGARRHHQSAGRQVPRNRGRARADQSERRAGDLRF</sequence>
<name>A0A090FRT9_MESPL</name>
<accession>A0A090FRT9</accession>
<dbReference type="AlphaFoldDB" id="A0A090FRT9"/>